<evidence type="ECO:0008006" key="3">
    <source>
        <dbReference type="Google" id="ProtNLM"/>
    </source>
</evidence>
<evidence type="ECO:0000313" key="2">
    <source>
        <dbReference type="Proteomes" id="UP000178603"/>
    </source>
</evidence>
<comment type="caution">
    <text evidence="1">The sequence shown here is derived from an EMBL/GenBank/DDBJ whole genome shotgun (WGS) entry which is preliminary data.</text>
</comment>
<proteinExistence type="predicted"/>
<dbReference type="EMBL" id="MGGW01000013">
    <property type="protein sequence ID" value="OGM54558.1"/>
    <property type="molecule type" value="Genomic_DNA"/>
</dbReference>
<organism evidence="1 2">
    <name type="scientific">Candidatus Woesebacteria bacterium RIFCSPHIGHO2_12_FULL_41_24</name>
    <dbReference type="NCBI Taxonomy" id="1802510"/>
    <lineage>
        <taxon>Bacteria</taxon>
        <taxon>Candidatus Woeseibacteriota</taxon>
    </lineage>
</organism>
<reference evidence="1 2" key="1">
    <citation type="journal article" date="2016" name="Nat. Commun.">
        <title>Thousands of microbial genomes shed light on interconnected biogeochemical processes in an aquifer system.</title>
        <authorList>
            <person name="Anantharaman K."/>
            <person name="Brown C.T."/>
            <person name="Hug L.A."/>
            <person name="Sharon I."/>
            <person name="Castelle C.J."/>
            <person name="Probst A.J."/>
            <person name="Thomas B.C."/>
            <person name="Singh A."/>
            <person name="Wilkins M.J."/>
            <person name="Karaoz U."/>
            <person name="Brodie E.L."/>
            <person name="Williams K.H."/>
            <person name="Hubbard S.S."/>
            <person name="Banfield J.F."/>
        </authorList>
    </citation>
    <scope>NUCLEOTIDE SEQUENCE [LARGE SCALE GENOMIC DNA]</scope>
</reference>
<protein>
    <recommendedName>
        <fullName evidence="3">DUF4258 domain-containing protein</fullName>
    </recommendedName>
</protein>
<gene>
    <name evidence="1" type="ORF">A3E44_06115</name>
</gene>
<dbReference type="Proteomes" id="UP000178603">
    <property type="component" value="Unassembled WGS sequence"/>
</dbReference>
<dbReference type="AlphaFoldDB" id="A0A1F8ATC9"/>
<accession>A0A1F8ATC9</accession>
<sequence>MKKIVYTKHAEGKLERLRRVGSKVSKNLVAETVFEPENIDFEIDYPKIIASRPLDKLHILRVVFRYEDDKIIIVTLYPARKGRYYESKKN</sequence>
<evidence type="ECO:0000313" key="1">
    <source>
        <dbReference type="EMBL" id="OGM54558.1"/>
    </source>
</evidence>
<name>A0A1F8ATC9_9BACT</name>